<evidence type="ECO:0000259" key="2">
    <source>
        <dbReference type="SMART" id="SM00062"/>
    </source>
</evidence>
<dbReference type="PANTHER" id="PTHR35936:SF35">
    <property type="entry name" value="L-CYSTINE-BINDING PROTEIN TCYJ"/>
    <property type="match status" value="1"/>
</dbReference>
<reference evidence="4" key="1">
    <citation type="journal article" date="2019" name="Int. J. Syst. Evol. Microbiol.">
        <title>The Global Catalogue of Microorganisms (GCM) 10K type strain sequencing project: providing services to taxonomists for standard genome sequencing and annotation.</title>
        <authorList>
            <consortium name="The Broad Institute Genomics Platform"/>
            <consortium name="The Broad Institute Genome Sequencing Center for Infectious Disease"/>
            <person name="Wu L."/>
            <person name="Ma J."/>
        </authorList>
    </citation>
    <scope>NUCLEOTIDE SEQUENCE [LARGE SCALE GENOMIC DNA]</scope>
    <source>
        <strain evidence="4">CGMCC 4.7192</strain>
    </source>
</reference>
<organism evidence="3 4">
    <name type="scientific">Kiloniella antarctica</name>
    <dbReference type="NCBI Taxonomy" id="1550907"/>
    <lineage>
        <taxon>Bacteria</taxon>
        <taxon>Pseudomonadati</taxon>
        <taxon>Pseudomonadota</taxon>
        <taxon>Alphaproteobacteria</taxon>
        <taxon>Rhodospirillales</taxon>
        <taxon>Kiloniellaceae</taxon>
        <taxon>Kiloniella</taxon>
    </lineage>
</organism>
<feature type="domain" description="Solute-binding protein family 3/N-terminal" evidence="2">
    <location>
        <begin position="39"/>
        <end position="260"/>
    </location>
</feature>
<sequence length="265" mass="29959">MTHHIQKIITLFTLIIALYFLPFSSSYTDDQCKVFSGNGINNWYPFSYRDIDGKLTGIVVDGAHEALKRIGLSIEIAPDKPWKRIMYDLEQGKVDMVLGAYWNSERAETYYYSEQLGTDELRVFVKEEKQFPLNSSEDLIGRSGMIILGGSLGDEFDSFAKKHLNFIEVPQSDTIVLMLQNGRADYGILGYVEGLLHVQDLNLKGKIVPLDLPILSNSMHVLINKNAKCAHKIQAMNLAIIDMQNDGTLDKIISYHLSQISKRPN</sequence>
<evidence type="ECO:0000313" key="3">
    <source>
        <dbReference type="EMBL" id="MFD2207724.1"/>
    </source>
</evidence>
<gene>
    <name evidence="3" type="ORF">ACFSKO_19080</name>
</gene>
<evidence type="ECO:0000256" key="1">
    <source>
        <dbReference type="ARBA" id="ARBA00022729"/>
    </source>
</evidence>
<evidence type="ECO:0000313" key="4">
    <source>
        <dbReference type="Proteomes" id="UP001597294"/>
    </source>
</evidence>
<proteinExistence type="predicted"/>
<dbReference type="EMBL" id="JBHUII010000013">
    <property type="protein sequence ID" value="MFD2207724.1"/>
    <property type="molecule type" value="Genomic_DNA"/>
</dbReference>
<comment type="caution">
    <text evidence="3">The sequence shown here is derived from an EMBL/GenBank/DDBJ whole genome shotgun (WGS) entry which is preliminary data.</text>
</comment>
<dbReference type="PANTHER" id="PTHR35936">
    <property type="entry name" value="MEMBRANE-BOUND LYTIC MUREIN TRANSGLYCOSYLASE F"/>
    <property type="match status" value="1"/>
</dbReference>
<accession>A0ABW5BQ48</accession>
<keyword evidence="4" id="KW-1185">Reference proteome</keyword>
<dbReference type="InterPro" id="IPR001638">
    <property type="entry name" value="Solute-binding_3/MltF_N"/>
</dbReference>
<dbReference type="SUPFAM" id="SSF53850">
    <property type="entry name" value="Periplasmic binding protein-like II"/>
    <property type="match status" value="1"/>
</dbReference>
<name>A0ABW5BQ48_9PROT</name>
<dbReference type="Pfam" id="PF00497">
    <property type="entry name" value="SBP_bac_3"/>
    <property type="match status" value="1"/>
</dbReference>
<protein>
    <submittedName>
        <fullName evidence="3">Substrate-binding periplasmic protein</fullName>
    </submittedName>
</protein>
<keyword evidence="1" id="KW-0732">Signal</keyword>
<dbReference type="SMART" id="SM00062">
    <property type="entry name" value="PBPb"/>
    <property type="match status" value="1"/>
</dbReference>
<dbReference type="Proteomes" id="UP001597294">
    <property type="component" value="Unassembled WGS sequence"/>
</dbReference>
<dbReference type="RefSeq" id="WP_380254657.1">
    <property type="nucleotide sequence ID" value="NZ_JBHUII010000013.1"/>
</dbReference>
<dbReference type="Gene3D" id="3.40.190.10">
    <property type="entry name" value="Periplasmic binding protein-like II"/>
    <property type="match status" value="2"/>
</dbReference>